<dbReference type="Proteomes" id="UP000038040">
    <property type="component" value="Unplaced"/>
</dbReference>
<proteinExistence type="predicted"/>
<reference evidence="4" key="1">
    <citation type="submission" date="2017-02" db="UniProtKB">
        <authorList>
            <consortium name="WormBaseParasite"/>
        </authorList>
    </citation>
    <scope>IDENTIFICATION</scope>
</reference>
<name>A0A0N4U6E4_DRAME</name>
<accession>A0A0N4U6E4</accession>
<protein>
    <submittedName>
        <fullName evidence="4">Transposase</fullName>
    </submittedName>
</protein>
<evidence type="ECO:0000313" key="2">
    <source>
        <dbReference type="Proteomes" id="UP000038040"/>
    </source>
</evidence>
<sequence>MDVTGVTRVTRAILGKMMQQNLMAMKEKSFHRTTWHKTLYITFGILTSYRYRKCNDTHATTRDGRDNAQRTAFH</sequence>
<dbReference type="EMBL" id="UYYG01001157">
    <property type="protein sequence ID" value="VDN56873.1"/>
    <property type="molecule type" value="Genomic_DNA"/>
</dbReference>
<dbReference type="Proteomes" id="UP000274756">
    <property type="component" value="Unassembled WGS sequence"/>
</dbReference>
<organism evidence="2 4">
    <name type="scientific">Dracunculus medinensis</name>
    <name type="common">Guinea worm</name>
    <dbReference type="NCBI Taxonomy" id="318479"/>
    <lineage>
        <taxon>Eukaryota</taxon>
        <taxon>Metazoa</taxon>
        <taxon>Ecdysozoa</taxon>
        <taxon>Nematoda</taxon>
        <taxon>Chromadorea</taxon>
        <taxon>Rhabditida</taxon>
        <taxon>Spirurina</taxon>
        <taxon>Dracunculoidea</taxon>
        <taxon>Dracunculidae</taxon>
        <taxon>Dracunculus</taxon>
    </lineage>
</organism>
<gene>
    <name evidence="1" type="ORF">DME_LOCUS6846</name>
</gene>
<evidence type="ECO:0000313" key="1">
    <source>
        <dbReference type="EMBL" id="VDN56873.1"/>
    </source>
</evidence>
<dbReference type="AlphaFoldDB" id="A0A0N4U6E4"/>
<reference evidence="1 3" key="2">
    <citation type="submission" date="2018-11" db="EMBL/GenBank/DDBJ databases">
        <authorList>
            <consortium name="Pathogen Informatics"/>
        </authorList>
    </citation>
    <scope>NUCLEOTIDE SEQUENCE [LARGE SCALE GENOMIC DNA]</scope>
</reference>
<evidence type="ECO:0000313" key="4">
    <source>
        <dbReference type="WBParaSite" id="DME_0000248601-mRNA-1"/>
    </source>
</evidence>
<evidence type="ECO:0000313" key="3">
    <source>
        <dbReference type="Proteomes" id="UP000274756"/>
    </source>
</evidence>
<dbReference type="WBParaSite" id="DME_0000248601-mRNA-1">
    <property type="protein sequence ID" value="DME_0000248601-mRNA-1"/>
    <property type="gene ID" value="DME_0000248601"/>
</dbReference>
<keyword evidence="3" id="KW-1185">Reference proteome</keyword>